<sequence>MSKILPTIFYRSLRMCYLSLKPSSILRFVNLGHKLIVYFSINIPIKKKLN</sequence>
<accession>A0AAD6Q0U4</accession>
<organism evidence="1 2">
    <name type="scientific">Populus alba x Populus x berolinensis</name>
    <dbReference type="NCBI Taxonomy" id="444605"/>
    <lineage>
        <taxon>Eukaryota</taxon>
        <taxon>Viridiplantae</taxon>
        <taxon>Streptophyta</taxon>
        <taxon>Embryophyta</taxon>
        <taxon>Tracheophyta</taxon>
        <taxon>Spermatophyta</taxon>
        <taxon>Magnoliopsida</taxon>
        <taxon>eudicotyledons</taxon>
        <taxon>Gunneridae</taxon>
        <taxon>Pentapetalae</taxon>
        <taxon>rosids</taxon>
        <taxon>fabids</taxon>
        <taxon>Malpighiales</taxon>
        <taxon>Salicaceae</taxon>
        <taxon>Saliceae</taxon>
        <taxon>Populus</taxon>
    </lineage>
</organism>
<proteinExistence type="predicted"/>
<evidence type="ECO:0000313" key="2">
    <source>
        <dbReference type="Proteomes" id="UP001164929"/>
    </source>
</evidence>
<reference evidence="1" key="1">
    <citation type="journal article" date="2023" name="Mol. Ecol. Resour.">
        <title>Chromosome-level genome assembly of a triploid poplar Populus alba 'Berolinensis'.</title>
        <authorList>
            <person name="Chen S."/>
            <person name="Yu Y."/>
            <person name="Wang X."/>
            <person name="Wang S."/>
            <person name="Zhang T."/>
            <person name="Zhou Y."/>
            <person name="He R."/>
            <person name="Meng N."/>
            <person name="Wang Y."/>
            <person name="Liu W."/>
            <person name="Liu Z."/>
            <person name="Liu J."/>
            <person name="Guo Q."/>
            <person name="Huang H."/>
            <person name="Sederoff R.R."/>
            <person name="Wang G."/>
            <person name="Qu G."/>
            <person name="Chen S."/>
        </authorList>
    </citation>
    <scope>NUCLEOTIDE SEQUENCE</scope>
    <source>
        <strain evidence="1">SC-2020</strain>
    </source>
</reference>
<dbReference type="EMBL" id="JAQIZT010000014">
    <property type="protein sequence ID" value="KAJ6973058.1"/>
    <property type="molecule type" value="Genomic_DNA"/>
</dbReference>
<name>A0AAD6Q0U4_9ROSI</name>
<protein>
    <submittedName>
        <fullName evidence="1">Uncharacterized protein</fullName>
    </submittedName>
</protein>
<evidence type="ECO:0000313" key="1">
    <source>
        <dbReference type="EMBL" id="KAJ6973058.1"/>
    </source>
</evidence>
<gene>
    <name evidence="1" type="ORF">NC653_033403</name>
</gene>
<dbReference type="Proteomes" id="UP001164929">
    <property type="component" value="Chromosome 14"/>
</dbReference>
<keyword evidence="2" id="KW-1185">Reference proteome</keyword>
<dbReference type="AlphaFoldDB" id="A0AAD6Q0U4"/>
<comment type="caution">
    <text evidence="1">The sequence shown here is derived from an EMBL/GenBank/DDBJ whole genome shotgun (WGS) entry which is preliminary data.</text>
</comment>